<gene>
    <name evidence="2" type="ORF">F5891DRAFT_984461</name>
</gene>
<evidence type="ECO:0000256" key="1">
    <source>
        <dbReference type="SAM" id="MobiDB-lite"/>
    </source>
</evidence>
<accession>A0AAD4HG08</accession>
<dbReference type="Proteomes" id="UP001195769">
    <property type="component" value="Unassembled WGS sequence"/>
</dbReference>
<dbReference type="AlphaFoldDB" id="A0AAD4HG08"/>
<dbReference type="GeneID" id="64671736"/>
<organism evidence="2 3">
    <name type="scientific">Suillus fuscotomentosus</name>
    <dbReference type="NCBI Taxonomy" id="1912939"/>
    <lineage>
        <taxon>Eukaryota</taxon>
        <taxon>Fungi</taxon>
        <taxon>Dikarya</taxon>
        <taxon>Basidiomycota</taxon>
        <taxon>Agaricomycotina</taxon>
        <taxon>Agaricomycetes</taxon>
        <taxon>Agaricomycetidae</taxon>
        <taxon>Boletales</taxon>
        <taxon>Suillineae</taxon>
        <taxon>Suillaceae</taxon>
        <taxon>Suillus</taxon>
    </lineage>
</organism>
<dbReference type="EMBL" id="JABBWK010000070">
    <property type="protein sequence ID" value="KAG1895137.1"/>
    <property type="molecule type" value="Genomic_DNA"/>
</dbReference>
<dbReference type="RefSeq" id="XP_041220713.1">
    <property type="nucleotide sequence ID" value="XM_041377438.1"/>
</dbReference>
<feature type="compositionally biased region" description="Basic and acidic residues" evidence="1">
    <location>
        <begin position="81"/>
        <end position="90"/>
    </location>
</feature>
<comment type="caution">
    <text evidence="2">The sequence shown here is derived from an EMBL/GenBank/DDBJ whole genome shotgun (WGS) entry which is preliminary data.</text>
</comment>
<reference evidence="2" key="1">
    <citation type="journal article" date="2020" name="New Phytol.">
        <title>Comparative genomics reveals dynamic genome evolution in host specialist ectomycorrhizal fungi.</title>
        <authorList>
            <person name="Lofgren L.A."/>
            <person name="Nguyen N.H."/>
            <person name="Vilgalys R."/>
            <person name="Ruytinx J."/>
            <person name="Liao H.L."/>
            <person name="Branco S."/>
            <person name="Kuo A."/>
            <person name="LaButti K."/>
            <person name="Lipzen A."/>
            <person name="Andreopoulos W."/>
            <person name="Pangilinan J."/>
            <person name="Riley R."/>
            <person name="Hundley H."/>
            <person name="Na H."/>
            <person name="Barry K."/>
            <person name="Grigoriev I.V."/>
            <person name="Stajich J.E."/>
            <person name="Kennedy P.G."/>
        </authorList>
    </citation>
    <scope>NUCLEOTIDE SEQUENCE</scope>
    <source>
        <strain evidence="2">FC203</strain>
    </source>
</reference>
<name>A0AAD4HG08_9AGAM</name>
<sequence>MINDTFLADEQDISDYKPSGDSELDTDAETDNDLKELESSCQLKQLNHLPWLPGSRQTAEPFPFSSAQPKAPMASRAKAQSVRDRKRENKTPVWVDHSNDVEELKAASNDYANPKSPNNNFLVLDDDNDDNDNHHGHSQGPKLVQSRD</sequence>
<keyword evidence="3" id="KW-1185">Reference proteome</keyword>
<evidence type="ECO:0000313" key="2">
    <source>
        <dbReference type="EMBL" id="KAG1895137.1"/>
    </source>
</evidence>
<proteinExistence type="predicted"/>
<feature type="region of interest" description="Disordered" evidence="1">
    <location>
        <begin position="48"/>
        <end position="148"/>
    </location>
</feature>
<protein>
    <submittedName>
        <fullName evidence="2">Uncharacterized protein</fullName>
    </submittedName>
</protein>
<feature type="region of interest" description="Disordered" evidence="1">
    <location>
        <begin position="1"/>
        <end position="32"/>
    </location>
</feature>
<feature type="compositionally biased region" description="Acidic residues" evidence="1">
    <location>
        <begin position="22"/>
        <end position="31"/>
    </location>
</feature>
<evidence type="ECO:0000313" key="3">
    <source>
        <dbReference type="Proteomes" id="UP001195769"/>
    </source>
</evidence>